<gene>
    <name evidence="1" type="ORF">METZ01_LOCUS12035</name>
</gene>
<evidence type="ECO:0000313" key="1">
    <source>
        <dbReference type="EMBL" id="SUZ59181.1"/>
    </source>
</evidence>
<proteinExistence type="predicted"/>
<sequence length="190" mass="20781">MKPVQVAKSLGAMLSAPIRVRRNPPRPPIGVDHYDIPILALTRGLAVTKAVDLPVVRTPPGGWKEWPPLVLAGCDEPLAMDAPDLRGVWQVYKGPLKGHIERNEQAGARVVITGGGVVHDMTADGSLMRDEGVGGATISVAARYEDARLNLYLNGKRLVVTRYRHGDDLIWRWGPYTSRLRRLTAPNDVA</sequence>
<name>A0A381NX37_9ZZZZ</name>
<dbReference type="AlphaFoldDB" id="A0A381NX37"/>
<organism evidence="1">
    <name type="scientific">marine metagenome</name>
    <dbReference type="NCBI Taxonomy" id="408172"/>
    <lineage>
        <taxon>unclassified sequences</taxon>
        <taxon>metagenomes</taxon>
        <taxon>ecological metagenomes</taxon>
    </lineage>
</organism>
<protein>
    <submittedName>
        <fullName evidence="1">Uncharacterized protein</fullName>
    </submittedName>
</protein>
<accession>A0A381NX37</accession>
<reference evidence="1" key="1">
    <citation type="submission" date="2018-05" db="EMBL/GenBank/DDBJ databases">
        <authorList>
            <person name="Lanie J.A."/>
            <person name="Ng W.-L."/>
            <person name="Kazmierczak K.M."/>
            <person name="Andrzejewski T.M."/>
            <person name="Davidsen T.M."/>
            <person name="Wayne K.J."/>
            <person name="Tettelin H."/>
            <person name="Glass J.I."/>
            <person name="Rusch D."/>
            <person name="Podicherti R."/>
            <person name="Tsui H.-C.T."/>
            <person name="Winkler M.E."/>
        </authorList>
    </citation>
    <scope>NUCLEOTIDE SEQUENCE</scope>
</reference>
<dbReference type="EMBL" id="UINC01000666">
    <property type="protein sequence ID" value="SUZ59181.1"/>
    <property type="molecule type" value="Genomic_DNA"/>
</dbReference>